<dbReference type="InterPro" id="IPR025306">
    <property type="entry name" value="Zn-bnd_dom_prob"/>
</dbReference>
<dbReference type="Pfam" id="PF13451">
    <property type="entry name" value="zf_Tbcl"/>
    <property type="match status" value="1"/>
</dbReference>
<evidence type="ECO:0000313" key="3">
    <source>
        <dbReference type="Proteomes" id="UP000229307"/>
    </source>
</evidence>
<accession>A0A2M7SCI9</accession>
<comment type="caution">
    <text evidence="2">The sequence shown here is derived from an EMBL/GenBank/DDBJ whole genome shotgun (WGS) entry which is preliminary data.</text>
</comment>
<proteinExistence type="predicted"/>
<dbReference type="Proteomes" id="UP000229307">
    <property type="component" value="Unassembled WGS sequence"/>
</dbReference>
<name>A0A2M7SCI9_9BACT</name>
<feature type="domain" description="Probable zinc-binding" evidence="1">
    <location>
        <begin position="3"/>
        <end position="33"/>
    </location>
</feature>
<protein>
    <recommendedName>
        <fullName evidence="1">Probable zinc-binding domain-containing protein</fullName>
    </recommendedName>
</protein>
<dbReference type="EMBL" id="PFMR01000136">
    <property type="protein sequence ID" value="PIZ17204.1"/>
    <property type="molecule type" value="Genomic_DNA"/>
</dbReference>
<dbReference type="AlphaFoldDB" id="A0A2M7SCI9"/>
<sequence length="40" mass="4614">MVCGKEFIFNGGEQKWYKKRGLSQPKRCPDCRERVPGPGM</sequence>
<organism evidence="2 3">
    <name type="scientific">Candidatus Desantisbacteria bacterium CG_4_10_14_0_8_um_filter_48_22</name>
    <dbReference type="NCBI Taxonomy" id="1974543"/>
    <lineage>
        <taxon>Bacteria</taxon>
        <taxon>Candidatus Desantisiibacteriota</taxon>
    </lineage>
</organism>
<evidence type="ECO:0000259" key="1">
    <source>
        <dbReference type="Pfam" id="PF13451"/>
    </source>
</evidence>
<reference evidence="3" key="1">
    <citation type="submission" date="2017-09" db="EMBL/GenBank/DDBJ databases">
        <title>Depth-based differentiation of microbial function through sediment-hosted aquifers and enrichment of novel symbionts in the deep terrestrial subsurface.</title>
        <authorList>
            <person name="Probst A.J."/>
            <person name="Ladd B."/>
            <person name="Jarett J.K."/>
            <person name="Geller-Mcgrath D.E."/>
            <person name="Sieber C.M.K."/>
            <person name="Emerson J.B."/>
            <person name="Anantharaman K."/>
            <person name="Thomas B.C."/>
            <person name="Malmstrom R."/>
            <person name="Stieglmeier M."/>
            <person name="Klingl A."/>
            <person name="Woyke T."/>
            <person name="Ryan C.M."/>
            <person name="Banfield J.F."/>
        </authorList>
    </citation>
    <scope>NUCLEOTIDE SEQUENCE [LARGE SCALE GENOMIC DNA]</scope>
</reference>
<gene>
    <name evidence="2" type="ORF">COY52_05020</name>
</gene>
<evidence type="ECO:0000313" key="2">
    <source>
        <dbReference type="EMBL" id="PIZ17204.1"/>
    </source>
</evidence>